<evidence type="ECO:0000313" key="5">
    <source>
        <dbReference type="EMBL" id="MBB6040114.1"/>
    </source>
</evidence>
<dbReference type="InterPro" id="IPR050399">
    <property type="entry name" value="HPr"/>
</dbReference>
<dbReference type="CDD" id="cd00367">
    <property type="entry name" value="PTS-HPr_like"/>
    <property type="match status" value="1"/>
</dbReference>
<name>A0A7W9W1R7_9FIRM</name>
<dbReference type="Pfam" id="PF00381">
    <property type="entry name" value="PTS-HPr"/>
    <property type="match status" value="1"/>
</dbReference>
<dbReference type="PANTHER" id="PTHR33705">
    <property type="entry name" value="PHOSPHOCARRIER PROTEIN HPR"/>
    <property type="match status" value="1"/>
</dbReference>
<comment type="caution">
    <text evidence="5">The sequence shown here is derived from an EMBL/GenBank/DDBJ whole genome shotgun (WGS) entry which is preliminary data.</text>
</comment>
<dbReference type="GeneID" id="85013651"/>
<dbReference type="GO" id="GO:0009401">
    <property type="term" value="P:phosphoenolpyruvate-dependent sugar phosphotransferase system"/>
    <property type="evidence" value="ECO:0007669"/>
    <property type="project" value="UniProtKB-KW"/>
</dbReference>
<keyword evidence="3" id="KW-0598">Phosphotransferase system</keyword>
<evidence type="ECO:0000256" key="1">
    <source>
        <dbReference type="ARBA" id="ARBA00004496"/>
    </source>
</evidence>
<dbReference type="RefSeq" id="WP_183681466.1">
    <property type="nucleotide sequence ID" value="NZ_CAUQUA010000008.1"/>
</dbReference>
<feature type="domain" description="HPr" evidence="4">
    <location>
        <begin position="1"/>
        <end position="86"/>
    </location>
</feature>
<dbReference type="PROSITE" id="PS00589">
    <property type="entry name" value="PTS_HPR_SER"/>
    <property type="match status" value="1"/>
</dbReference>
<evidence type="ECO:0000256" key="2">
    <source>
        <dbReference type="ARBA" id="ARBA00022490"/>
    </source>
</evidence>
<dbReference type="InterPro" id="IPR002114">
    <property type="entry name" value="PTS_HPr_Ser_P_site"/>
</dbReference>
<proteinExistence type="predicted"/>
<reference evidence="5 6" key="1">
    <citation type="submission" date="2020-08" db="EMBL/GenBank/DDBJ databases">
        <title>Genomic Encyclopedia of Type Strains, Phase IV (KMG-IV): sequencing the most valuable type-strain genomes for metagenomic binning, comparative biology and taxonomic classification.</title>
        <authorList>
            <person name="Goeker M."/>
        </authorList>
    </citation>
    <scope>NUCLEOTIDE SEQUENCE [LARGE SCALE GENOMIC DNA]</scope>
    <source>
        <strain evidence="5 6">DSM 17245</strain>
    </source>
</reference>
<dbReference type="Proteomes" id="UP000522163">
    <property type="component" value="Unassembled WGS sequence"/>
</dbReference>
<dbReference type="InterPro" id="IPR035895">
    <property type="entry name" value="HPr-like_sf"/>
</dbReference>
<dbReference type="AlphaFoldDB" id="A0A7W9W1R7"/>
<organism evidence="5 6">
    <name type="scientific">Oribacterium sinus</name>
    <dbReference type="NCBI Taxonomy" id="237576"/>
    <lineage>
        <taxon>Bacteria</taxon>
        <taxon>Bacillati</taxon>
        <taxon>Bacillota</taxon>
        <taxon>Clostridia</taxon>
        <taxon>Lachnospirales</taxon>
        <taxon>Lachnospiraceae</taxon>
        <taxon>Oribacterium</taxon>
    </lineage>
</organism>
<dbReference type="InterPro" id="IPR000032">
    <property type="entry name" value="HPr-like"/>
</dbReference>
<sequence>MKDSNVTVNLTNKTDDHPVAMLVQIASRFQSSIYMSEGSRRVNAKSIMGMMALGINNGAELYVSAEGEDEEDAISAISGYLLGEAI</sequence>
<dbReference type="NCBIfam" id="TIGR01003">
    <property type="entry name" value="PTS_HPr_family"/>
    <property type="match status" value="1"/>
</dbReference>
<evidence type="ECO:0000259" key="4">
    <source>
        <dbReference type="PROSITE" id="PS51350"/>
    </source>
</evidence>
<dbReference type="PRINTS" id="PR00107">
    <property type="entry name" value="PHOSPHOCPHPR"/>
</dbReference>
<evidence type="ECO:0000256" key="3">
    <source>
        <dbReference type="ARBA" id="ARBA00022683"/>
    </source>
</evidence>
<keyword evidence="2" id="KW-0963">Cytoplasm</keyword>
<dbReference type="EMBL" id="JACHHH010000001">
    <property type="protein sequence ID" value="MBB6040114.1"/>
    <property type="molecule type" value="Genomic_DNA"/>
</dbReference>
<protein>
    <submittedName>
        <fullName evidence="5">Catabolite repression HPr-like protein</fullName>
    </submittedName>
</protein>
<comment type="subcellular location">
    <subcellularLocation>
        <location evidence="1">Cytoplasm</location>
    </subcellularLocation>
</comment>
<dbReference type="GO" id="GO:0005737">
    <property type="term" value="C:cytoplasm"/>
    <property type="evidence" value="ECO:0007669"/>
    <property type="project" value="UniProtKB-SubCell"/>
</dbReference>
<dbReference type="Gene3D" id="3.30.1340.10">
    <property type="entry name" value="HPr-like"/>
    <property type="match status" value="1"/>
</dbReference>
<dbReference type="PANTHER" id="PTHR33705:SF2">
    <property type="entry name" value="PHOSPHOCARRIER PROTEIN NPR"/>
    <property type="match status" value="1"/>
</dbReference>
<gene>
    <name evidence="5" type="ORF">HNQ46_000075</name>
</gene>
<accession>A0A7W9W1R7</accession>
<dbReference type="SUPFAM" id="SSF55594">
    <property type="entry name" value="HPr-like"/>
    <property type="match status" value="1"/>
</dbReference>
<dbReference type="PROSITE" id="PS51350">
    <property type="entry name" value="PTS_HPR_DOM"/>
    <property type="match status" value="1"/>
</dbReference>
<evidence type="ECO:0000313" key="6">
    <source>
        <dbReference type="Proteomes" id="UP000522163"/>
    </source>
</evidence>